<keyword evidence="3" id="KW-1185">Reference proteome</keyword>
<dbReference type="AlphaFoldDB" id="A0A3D8M644"/>
<name>A0A3D8M644_9ALTE</name>
<dbReference type="Proteomes" id="UP000256561">
    <property type="component" value="Unassembled WGS sequence"/>
</dbReference>
<dbReference type="Pfam" id="PF05893">
    <property type="entry name" value="LuxC"/>
    <property type="match status" value="1"/>
</dbReference>
<evidence type="ECO:0000313" key="2">
    <source>
        <dbReference type="EMBL" id="RDV25050.1"/>
    </source>
</evidence>
<proteinExistence type="predicted"/>
<reference evidence="3" key="1">
    <citation type="submission" date="2018-08" db="EMBL/GenBank/DDBJ databases">
        <authorList>
            <person name="Zhang J."/>
            <person name="Du Z.-J."/>
        </authorList>
    </citation>
    <scope>NUCLEOTIDE SEQUENCE [LARGE SCALE GENOMIC DNA]</scope>
    <source>
        <strain evidence="3">KCTC 52655</strain>
    </source>
</reference>
<comment type="caution">
    <text evidence="2">The sequence shown here is derived from an EMBL/GenBank/DDBJ whole genome shotgun (WGS) entry which is preliminary data.</text>
</comment>
<evidence type="ECO:0008006" key="4">
    <source>
        <dbReference type="Google" id="ProtNLM"/>
    </source>
</evidence>
<dbReference type="EMBL" id="QRHA01000007">
    <property type="protein sequence ID" value="RDV25050.1"/>
    <property type="molecule type" value="Genomic_DNA"/>
</dbReference>
<evidence type="ECO:0000313" key="3">
    <source>
        <dbReference type="Proteomes" id="UP000256561"/>
    </source>
</evidence>
<protein>
    <recommendedName>
        <fullName evidence="4">Acyl-CoA reductase</fullName>
    </recommendedName>
</protein>
<keyword evidence="1" id="KW-0521">NADP</keyword>
<organism evidence="2 3">
    <name type="scientific">Alteromonas aestuariivivens</name>
    <dbReference type="NCBI Taxonomy" id="1938339"/>
    <lineage>
        <taxon>Bacteria</taxon>
        <taxon>Pseudomonadati</taxon>
        <taxon>Pseudomonadota</taxon>
        <taxon>Gammaproteobacteria</taxon>
        <taxon>Alteromonadales</taxon>
        <taxon>Alteromonadaceae</taxon>
        <taxon>Alteromonas/Salinimonas group</taxon>
        <taxon>Alteromonas</taxon>
    </lineage>
</organism>
<gene>
    <name evidence="2" type="ORF">DXV75_10495</name>
</gene>
<dbReference type="OrthoDB" id="580775at2"/>
<dbReference type="GO" id="GO:0003995">
    <property type="term" value="F:acyl-CoA dehydrogenase activity"/>
    <property type="evidence" value="ECO:0007669"/>
    <property type="project" value="InterPro"/>
</dbReference>
<sequence>MKYTLLAPRPKEQCAELRPVYELPVWYQLPLSYHCDSTIEFLNHISRTIMQDKECRGHSELVALAFWLRASNLVEFVKDSPPGHYKALGTVVHFTPSNVDTMFVYSWACSVLAGNNNVVRVSERGGLVKEHLIRILNQVFALPQFYEFAIRNLFVTYEYQASQGKSITHALCKQADARILWGGDNSVSTIRAIPCPPRCRDISFADRYSFSVIGSEVMVDMEIAEGAMTNLMKELTPYNQQACSSPKVLFWIGDSRSLEKFLSLAGERHFEVLPSLTRRNEQLVTAQSLQIEYAASRVHMVGELCAIEMTKVNDKMLSLHSGNQVLFCQCVASLDEIAPFISPKVQTLSFAGIAKPALVKFMAKPSITGVDRAVPLGEALSFSPVWDGYELFSQLSRRVVIR</sequence>
<evidence type="ECO:0000256" key="1">
    <source>
        <dbReference type="ARBA" id="ARBA00022857"/>
    </source>
</evidence>
<dbReference type="InterPro" id="IPR008670">
    <property type="entry name" value="CoA_reduct_LuxC"/>
</dbReference>
<accession>A0A3D8M644</accession>
<dbReference type="GO" id="GO:0008218">
    <property type="term" value="P:bioluminescence"/>
    <property type="evidence" value="ECO:0007669"/>
    <property type="project" value="InterPro"/>
</dbReference>
<dbReference type="RefSeq" id="WP_115593382.1">
    <property type="nucleotide sequence ID" value="NZ_QRHA01000007.1"/>
</dbReference>